<name>A0AAV7W1G5_PLEWA</name>
<gene>
    <name evidence="1" type="ORF">NDU88_003204</name>
</gene>
<dbReference type="Proteomes" id="UP001066276">
    <property type="component" value="Chromosome 1_2"/>
</dbReference>
<keyword evidence="2" id="KW-1185">Reference proteome</keyword>
<reference evidence="1" key="1">
    <citation type="journal article" date="2022" name="bioRxiv">
        <title>Sequencing and chromosome-scale assembly of the giantPleurodeles waltlgenome.</title>
        <authorList>
            <person name="Brown T."/>
            <person name="Elewa A."/>
            <person name="Iarovenko S."/>
            <person name="Subramanian E."/>
            <person name="Araus A.J."/>
            <person name="Petzold A."/>
            <person name="Susuki M."/>
            <person name="Suzuki K.-i.T."/>
            <person name="Hayashi T."/>
            <person name="Toyoda A."/>
            <person name="Oliveira C."/>
            <person name="Osipova E."/>
            <person name="Leigh N.D."/>
            <person name="Simon A."/>
            <person name="Yun M.H."/>
        </authorList>
    </citation>
    <scope>NUCLEOTIDE SEQUENCE</scope>
    <source>
        <strain evidence="1">20211129_DDA</strain>
        <tissue evidence="1">Liver</tissue>
    </source>
</reference>
<dbReference type="EMBL" id="JANPWB010000002">
    <property type="protein sequence ID" value="KAJ1207814.1"/>
    <property type="molecule type" value="Genomic_DNA"/>
</dbReference>
<comment type="caution">
    <text evidence="1">The sequence shown here is derived from an EMBL/GenBank/DDBJ whole genome shotgun (WGS) entry which is preliminary data.</text>
</comment>
<organism evidence="1 2">
    <name type="scientific">Pleurodeles waltl</name>
    <name type="common">Iberian ribbed newt</name>
    <dbReference type="NCBI Taxonomy" id="8319"/>
    <lineage>
        <taxon>Eukaryota</taxon>
        <taxon>Metazoa</taxon>
        <taxon>Chordata</taxon>
        <taxon>Craniata</taxon>
        <taxon>Vertebrata</taxon>
        <taxon>Euteleostomi</taxon>
        <taxon>Amphibia</taxon>
        <taxon>Batrachia</taxon>
        <taxon>Caudata</taxon>
        <taxon>Salamandroidea</taxon>
        <taxon>Salamandridae</taxon>
        <taxon>Pleurodelinae</taxon>
        <taxon>Pleurodeles</taxon>
    </lineage>
</organism>
<protein>
    <submittedName>
        <fullName evidence="1">Uncharacterized protein</fullName>
    </submittedName>
</protein>
<proteinExistence type="predicted"/>
<evidence type="ECO:0000313" key="2">
    <source>
        <dbReference type="Proteomes" id="UP001066276"/>
    </source>
</evidence>
<dbReference type="AlphaFoldDB" id="A0AAV7W1G5"/>
<accession>A0AAV7W1G5</accession>
<evidence type="ECO:0000313" key="1">
    <source>
        <dbReference type="EMBL" id="KAJ1207814.1"/>
    </source>
</evidence>
<sequence length="120" mass="14188">MSKLWRPGLVSVVRPCCSLLFLPSFKRKAEGCRLRYLPTLLRAVSNNARYSFLVRRDIKDAKKTETKKKLWKSYYPLATQKQKVEYDEIEQKTMCGKLQTVKNDVNEKESLVNKERREIM</sequence>